<keyword evidence="1" id="KW-0001">2Fe-2S</keyword>
<organism evidence="7 8">
    <name type="scientific">Inhella crocodyli</name>
    <dbReference type="NCBI Taxonomy" id="2499851"/>
    <lineage>
        <taxon>Bacteria</taxon>
        <taxon>Pseudomonadati</taxon>
        <taxon>Pseudomonadota</taxon>
        <taxon>Betaproteobacteria</taxon>
        <taxon>Burkholderiales</taxon>
        <taxon>Sphaerotilaceae</taxon>
        <taxon>Inhella</taxon>
    </lineage>
</organism>
<name>A0A437LAP4_9BURK</name>
<dbReference type="InterPro" id="IPR036922">
    <property type="entry name" value="Rieske_2Fe-2S_sf"/>
</dbReference>
<protein>
    <submittedName>
        <fullName evidence="7">Rieske (2Fe-2S) protein</fullName>
    </submittedName>
</protein>
<dbReference type="Pfam" id="PF00355">
    <property type="entry name" value="Rieske"/>
    <property type="match status" value="1"/>
</dbReference>
<dbReference type="AlphaFoldDB" id="A0A437LAP4"/>
<dbReference type="PANTHER" id="PTHR40261">
    <property type="match status" value="1"/>
</dbReference>
<reference evidence="7 8" key="1">
    <citation type="submission" date="2019-01" db="EMBL/GenBank/DDBJ databases">
        <authorList>
            <person name="Chen W.-M."/>
        </authorList>
    </citation>
    <scope>NUCLEOTIDE SEQUENCE [LARGE SCALE GENOMIC DNA]</scope>
    <source>
        <strain evidence="7 8">CCP-18</strain>
    </source>
</reference>
<keyword evidence="2" id="KW-0479">Metal-binding</keyword>
<evidence type="ECO:0000256" key="3">
    <source>
        <dbReference type="ARBA" id="ARBA00023004"/>
    </source>
</evidence>
<dbReference type="PANTHER" id="PTHR40261:SF1">
    <property type="entry name" value="RIESKE DOMAIN-CONTAINING PROTEIN"/>
    <property type="match status" value="1"/>
</dbReference>
<dbReference type="SUPFAM" id="SSF50022">
    <property type="entry name" value="ISP domain"/>
    <property type="match status" value="1"/>
</dbReference>
<proteinExistence type="predicted"/>
<sequence length="139" mass="15358">MVEPALDEGLWVCDSAALVERGKGVQWELLYCGREERAFALRFDGQVVAYLNRCAHVPTELDWQPDEFLDSDKRYILCAVHGAVYSPSTGACVMGRCGRAGLIPVTVTEANGQVRWYPSQHQRPLPPPDPSEPPPAPLP</sequence>
<dbReference type="OrthoDB" id="9794779at2"/>
<dbReference type="PROSITE" id="PS51296">
    <property type="entry name" value="RIESKE"/>
    <property type="match status" value="1"/>
</dbReference>
<evidence type="ECO:0000256" key="2">
    <source>
        <dbReference type="ARBA" id="ARBA00022723"/>
    </source>
</evidence>
<evidence type="ECO:0000313" key="7">
    <source>
        <dbReference type="EMBL" id="RVT82419.1"/>
    </source>
</evidence>
<dbReference type="Gene3D" id="2.102.10.10">
    <property type="entry name" value="Rieske [2Fe-2S] iron-sulphur domain"/>
    <property type="match status" value="1"/>
</dbReference>
<feature type="domain" description="Rieske" evidence="6">
    <location>
        <begin position="11"/>
        <end position="116"/>
    </location>
</feature>
<dbReference type="InterPro" id="IPR017941">
    <property type="entry name" value="Rieske_2Fe-2S"/>
</dbReference>
<keyword evidence="8" id="KW-1185">Reference proteome</keyword>
<gene>
    <name evidence="7" type="ORF">EOD73_16940</name>
</gene>
<evidence type="ECO:0000259" key="6">
    <source>
        <dbReference type="PROSITE" id="PS51296"/>
    </source>
</evidence>
<feature type="region of interest" description="Disordered" evidence="5">
    <location>
        <begin position="117"/>
        <end position="139"/>
    </location>
</feature>
<dbReference type="RefSeq" id="WP_127684227.1">
    <property type="nucleotide sequence ID" value="NZ_SACM01000006.1"/>
</dbReference>
<evidence type="ECO:0000256" key="1">
    <source>
        <dbReference type="ARBA" id="ARBA00022714"/>
    </source>
</evidence>
<dbReference type="GO" id="GO:0046872">
    <property type="term" value="F:metal ion binding"/>
    <property type="evidence" value="ECO:0007669"/>
    <property type="project" value="UniProtKB-KW"/>
</dbReference>
<evidence type="ECO:0000256" key="4">
    <source>
        <dbReference type="ARBA" id="ARBA00023014"/>
    </source>
</evidence>
<comment type="caution">
    <text evidence="7">The sequence shown here is derived from an EMBL/GenBank/DDBJ whole genome shotgun (WGS) entry which is preliminary data.</text>
</comment>
<evidence type="ECO:0000313" key="8">
    <source>
        <dbReference type="Proteomes" id="UP000288587"/>
    </source>
</evidence>
<keyword evidence="3" id="KW-0408">Iron</keyword>
<dbReference type="GO" id="GO:0051537">
    <property type="term" value="F:2 iron, 2 sulfur cluster binding"/>
    <property type="evidence" value="ECO:0007669"/>
    <property type="project" value="UniProtKB-KW"/>
</dbReference>
<evidence type="ECO:0000256" key="5">
    <source>
        <dbReference type="SAM" id="MobiDB-lite"/>
    </source>
</evidence>
<feature type="compositionally biased region" description="Pro residues" evidence="5">
    <location>
        <begin position="124"/>
        <end position="139"/>
    </location>
</feature>
<keyword evidence="4" id="KW-0411">Iron-sulfur</keyword>
<dbReference type="EMBL" id="SACM01000006">
    <property type="protein sequence ID" value="RVT82419.1"/>
    <property type="molecule type" value="Genomic_DNA"/>
</dbReference>
<dbReference type="Proteomes" id="UP000288587">
    <property type="component" value="Unassembled WGS sequence"/>
</dbReference>
<accession>A0A437LAP4</accession>